<sequence>MRNSTFARHPAGVRYPAKRRAWRHPRLSLRVARQSAHFSFPPGRSVPMQTH</sequence>
<organism evidence="1 2">
    <name type="scientific">Burkholderia ambifaria MEX-5</name>
    <dbReference type="NCBI Taxonomy" id="396597"/>
    <lineage>
        <taxon>Bacteria</taxon>
        <taxon>Pseudomonadati</taxon>
        <taxon>Pseudomonadota</taxon>
        <taxon>Betaproteobacteria</taxon>
        <taxon>Burkholderiales</taxon>
        <taxon>Burkholderiaceae</taxon>
        <taxon>Burkholderia</taxon>
        <taxon>Burkholderia cepacia complex</taxon>
    </lineage>
</organism>
<dbReference type="EMBL" id="ABLK01000019">
    <property type="protein sequence ID" value="EDT43233.1"/>
    <property type="molecule type" value="Genomic_DNA"/>
</dbReference>
<accession>B1SZK4</accession>
<proteinExistence type="predicted"/>
<dbReference type="PATRIC" id="fig|396597.7.peg.7383"/>
<dbReference type="AlphaFoldDB" id="B1SZK4"/>
<dbReference type="Proteomes" id="UP000004814">
    <property type="component" value="Unassembled WGS sequence"/>
</dbReference>
<comment type="caution">
    <text evidence="1">The sequence shown here is derived from an EMBL/GenBank/DDBJ whole genome shotgun (WGS) entry which is preliminary data.</text>
</comment>
<evidence type="ECO:0000313" key="1">
    <source>
        <dbReference type="EMBL" id="EDT43233.1"/>
    </source>
</evidence>
<reference evidence="1 2" key="1">
    <citation type="submission" date="2008-03" db="EMBL/GenBank/DDBJ databases">
        <title>Sequencing of the draft genome and assembly of Burkholderia ambifaria MEX-5.</title>
        <authorList>
            <consortium name="US DOE Joint Genome Institute (JGI-PGF)"/>
            <person name="Copeland A."/>
            <person name="Lucas S."/>
            <person name="Lapidus A."/>
            <person name="Glavina del Rio T."/>
            <person name="Dalin E."/>
            <person name="Tice H."/>
            <person name="Bruce D."/>
            <person name="Goodwin L."/>
            <person name="Pitluck S."/>
            <person name="Larimer F."/>
            <person name="Land M.L."/>
            <person name="Hauser L."/>
            <person name="Tiedje J."/>
            <person name="Richardson P."/>
        </authorList>
    </citation>
    <scope>NUCLEOTIDE SEQUENCE [LARGE SCALE GENOMIC DNA]</scope>
    <source>
        <strain evidence="1 2">MEX-5</strain>
    </source>
</reference>
<gene>
    <name evidence="1" type="ORF">BamMEX5DRAFT_0970</name>
</gene>
<name>B1SZK4_9BURK</name>
<evidence type="ECO:0000313" key="2">
    <source>
        <dbReference type="Proteomes" id="UP000004814"/>
    </source>
</evidence>
<protein>
    <submittedName>
        <fullName evidence="1">Uncharacterized protein</fullName>
    </submittedName>
</protein>